<proteinExistence type="predicted"/>
<dbReference type="Proteomes" id="UP000216363">
    <property type="component" value="Unassembled WGS sequence"/>
</dbReference>
<name>A0A256GHI4_9HYPH</name>
<dbReference type="EMBL" id="NNRN01000055">
    <property type="protein sequence ID" value="OYR26346.1"/>
    <property type="molecule type" value="Genomic_DNA"/>
</dbReference>
<organism evidence="1 2">
    <name type="scientific">Brucella lupini</name>
    <dbReference type="NCBI Taxonomy" id="255457"/>
    <lineage>
        <taxon>Bacteria</taxon>
        <taxon>Pseudomonadati</taxon>
        <taxon>Pseudomonadota</taxon>
        <taxon>Alphaproteobacteria</taxon>
        <taxon>Hyphomicrobiales</taxon>
        <taxon>Brucellaceae</taxon>
        <taxon>Brucella/Ochrobactrum group</taxon>
        <taxon>Brucella</taxon>
    </lineage>
</organism>
<sequence length="63" mass="6742">MARRVTIIHIEAGAAISGESTQPPVFDNFRIITSNETARGLLQLACISISSGFTPLAERLSPD</sequence>
<protein>
    <submittedName>
        <fullName evidence="1">Outer membrane autotransporter barrel-containing domain protein</fullName>
    </submittedName>
</protein>
<evidence type="ECO:0000313" key="1">
    <source>
        <dbReference type="EMBL" id="OYR26346.1"/>
    </source>
</evidence>
<accession>A0A256GHI4</accession>
<comment type="caution">
    <text evidence="1">The sequence shown here is derived from an EMBL/GenBank/DDBJ whole genome shotgun (WGS) entry which is preliminary data.</text>
</comment>
<dbReference type="AlphaFoldDB" id="A0A256GHI4"/>
<gene>
    <name evidence="1" type="ORF">CES86_3814</name>
</gene>
<reference evidence="1 2" key="1">
    <citation type="submission" date="2017-07" db="EMBL/GenBank/DDBJ databases">
        <title>Draft genome of Ochrobactrum lupini type strain LUP21.</title>
        <authorList>
            <person name="Krzyzanowska D.M."/>
            <person name="Jafra S."/>
        </authorList>
    </citation>
    <scope>NUCLEOTIDE SEQUENCE [LARGE SCALE GENOMIC DNA]</scope>
    <source>
        <strain evidence="1 2">LUP21</strain>
    </source>
</reference>
<evidence type="ECO:0000313" key="2">
    <source>
        <dbReference type="Proteomes" id="UP000216363"/>
    </source>
</evidence>